<dbReference type="GO" id="GO:0000398">
    <property type="term" value="P:mRNA splicing, via spliceosome"/>
    <property type="evidence" value="ECO:0007669"/>
    <property type="project" value="InterPro"/>
</dbReference>
<evidence type="ECO:0000259" key="10">
    <source>
        <dbReference type="PROSITE" id="PS52002"/>
    </source>
</evidence>
<dbReference type="Gene3D" id="2.30.30.100">
    <property type="match status" value="1"/>
</dbReference>
<keyword evidence="3 9" id="KW-0507">mRNA processing</keyword>
<dbReference type="OrthoDB" id="747253at2759"/>
<dbReference type="PROSITE" id="PS52002">
    <property type="entry name" value="SM"/>
    <property type="match status" value="1"/>
</dbReference>
<keyword evidence="5 9" id="KW-0694">RNA-binding</keyword>
<dbReference type="GO" id="GO:0005681">
    <property type="term" value="C:spliceosomal complex"/>
    <property type="evidence" value="ECO:0007669"/>
    <property type="project" value="UniProtKB-UniRule"/>
</dbReference>
<accession>A0A2T0FPC6</accession>
<dbReference type="InterPro" id="IPR001163">
    <property type="entry name" value="Sm_dom_euk/arc"/>
</dbReference>
<evidence type="ECO:0000256" key="1">
    <source>
        <dbReference type="ARBA" id="ARBA00004123"/>
    </source>
</evidence>
<reference evidence="11 12" key="1">
    <citation type="submission" date="2017-04" db="EMBL/GenBank/DDBJ databases">
        <title>Genome sequencing of [Candida] sorbophila.</title>
        <authorList>
            <person name="Ahn J.O."/>
        </authorList>
    </citation>
    <scope>NUCLEOTIDE SEQUENCE [LARGE SCALE GENOMIC DNA]</scope>
    <source>
        <strain evidence="11 12">DS02</strain>
    </source>
</reference>
<dbReference type="InterPro" id="IPR047575">
    <property type="entry name" value="Sm"/>
</dbReference>
<evidence type="ECO:0000256" key="2">
    <source>
        <dbReference type="ARBA" id="ARBA00006850"/>
    </source>
</evidence>
<organism evidence="11 12">
    <name type="scientific">Wickerhamiella sorbophila</name>
    <dbReference type="NCBI Taxonomy" id="45607"/>
    <lineage>
        <taxon>Eukaryota</taxon>
        <taxon>Fungi</taxon>
        <taxon>Dikarya</taxon>
        <taxon>Ascomycota</taxon>
        <taxon>Saccharomycotina</taxon>
        <taxon>Dipodascomycetes</taxon>
        <taxon>Dipodascales</taxon>
        <taxon>Trichomonascaceae</taxon>
        <taxon>Wickerhamiella</taxon>
    </lineage>
</organism>
<evidence type="ECO:0000256" key="8">
    <source>
        <dbReference type="ARBA" id="ARBA00023274"/>
    </source>
</evidence>
<evidence type="ECO:0000256" key="3">
    <source>
        <dbReference type="ARBA" id="ARBA00022664"/>
    </source>
</evidence>
<comment type="function">
    <text evidence="9">Binds specifically to the 3'-terminal U-tract of U6 snRNA.</text>
</comment>
<evidence type="ECO:0000313" key="11">
    <source>
        <dbReference type="EMBL" id="PRT56840.1"/>
    </source>
</evidence>
<dbReference type="AlphaFoldDB" id="A0A2T0FPC6"/>
<dbReference type="PANTHER" id="PTHR23338">
    <property type="entry name" value="SMALL NUCLEAR RIBONUCLEOPROTEIN SM"/>
    <property type="match status" value="1"/>
</dbReference>
<dbReference type="GO" id="GO:0097525">
    <property type="term" value="C:spliceosomal snRNP complex"/>
    <property type="evidence" value="ECO:0007669"/>
    <property type="project" value="UniProtKB-ARBA"/>
</dbReference>
<keyword evidence="7 9" id="KW-0539">Nucleus</keyword>
<protein>
    <recommendedName>
        <fullName evidence="9">LSM complex subunit LSM4</fullName>
    </recommendedName>
</protein>
<sequence>MLPLSLLNAAQGLPLMLELKSRETINGYMLACDTFMNLTLRDVVCTSADGKEFKKMDEMFVRGTGIRYVRVPENLLDQIVDERAVKREERRRKAGQ</sequence>
<keyword evidence="6 9" id="KW-0508">mRNA splicing</keyword>
<dbReference type="InterPro" id="IPR010920">
    <property type="entry name" value="LSM_dom_sf"/>
</dbReference>
<evidence type="ECO:0000256" key="9">
    <source>
        <dbReference type="RuleBase" id="RU365049"/>
    </source>
</evidence>
<keyword evidence="12" id="KW-1185">Reference proteome</keyword>
<dbReference type="GO" id="GO:0000956">
    <property type="term" value="P:nuclear-transcribed mRNA catabolic process"/>
    <property type="evidence" value="ECO:0007669"/>
    <property type="project" value="UniProtKB-UniRule"/>
</dbReference>
<name>A0A2T0FPC6_9ASCO</name>
<dbReference type="EMBL" id="NDIQ01000022">
    <property type="protein sequence ID" value="PRT56840.1"/>
    <property type="molecule type" value="Genomic_DNA"/>
</dbReference>
<dbReference type="SMART" id="SM00651">
    <property type="entry name" value="Sm"/>
    <property type="match status" value="1"/>
</dbReference>
<dbReference type="InterPro" id="IPR027141">
    <property type="entry name" value="LSm4/Sm_D1/D3"/>
</dbReference>
<evidence type="ECO:0000313" key="12">
    <source>
        <dbReference type="Proteomes" id="UP000238350"/>
    </source>
</evidence>
<dbReference type="SUPFAM" id="SSF50182">
    <property type="entry name" value="Sm-like ribonucleoproteins"/>
    <property type="match status" value="1"/>
</dbReference>
<dbReference type="CDD" id="cd01723">
    <property type="entry name" value="LSm4"/>
    <property type="match status" value="1"/>
</dbReference>
<dbReference type="InterPro" id="IPR034101">
    <property type="entry name" value="Lsm4"/>
</dbReference>
<comment type="caution">
    <text evidence="11">The sequence shown here is derived from an EMBL/GenBank/DDBJ whole genome shotgun (WGS) entry which is preliminary data.</text>
</comment>
<proteinExistence type="inferred from homology"/>
<keyword evidence="4 9" id="KW-0747">Spliceosome</keyword>
<dbReference type="STRING" id="45607.A0A2T0FPC6"/>
<comment type="subunit">
    <text evidence="9">LSm subunits form a heteromer with a doughnut shape.</text>
</comment>
<dbReference type="Pfam" id="PF01423">
    <property type="entry name" value="LSM"/>
    <property type="match status" value="1"/>
</dbReference>
<comment type="similarity">
    <text evidence="2 9">Belongs to the snRNP Sm proteins family.</text>
</comment>
<evidence type="ECO:0000256" key="7">
    <source>
        <dbReference type="ARBA" id="ARBA00023242"/>
    </source>
</evidence>
<comment type="subcellular location">
    <subcellularLocation>
        <location evidence="1 9">Nucleus</location>
    </subcellularLocation>
</comment>
<gene>
    <name evidence="9" type="primary">LSM4</name>
    <name evidence="11" type="ORF">B9G98_04460</name>
</gene>
<evidence type="ECO:0000256" key="6">
    <source>
        <dbReference type="ARBA" id="ARBA00023187"/>
    </source>
</evidence>
<feature type="domain" description="Sm" evidence="10">
    <location>
        <begin position="2"/>
        <end position="75"/>
    </location>
</feature>
<dbReference type="GO" id="GO:0003723">
    <property type="term" value="F:RNA binding"/>
    <property type="evidence" value="ECO:0007669"/>
    <property type="project" value="UniProtKB-KW"/>
</dbReference>
<keyword evidence="8 9" id="KW-0687">Ribonucleoprotein</keyword>
<evidence type="ECO:0000256" key="5">
    <source>
        <dbReference type="ARBA" id="ARBA00022884"/>
    </source>
</evidence>
<dbReference type="Proteomes" id="UP000238350">
    <property type="component" value="Unassembled WGS sequence"/>
</dbReference>
<evidence type="ECO:0000256" key="4">
    <source>
        <dbReference type="ARBA" id="ARBA00022728"/>
    </source>
</evidence>